<dbReference type="Gene3D" id="2.60.120.920">
    <property type="match status" value="2"/>
</dbReference>
<evidence type="ECO:0000259" key="1">
    <source>
        <dbReference type="PROSITE" id="PS50188"/>
    </source>
</evidence>
<dbReference type="EMBL" id="CAJGYO010000015">
    <property type="protein sequence ID" value="CAD6270800.1"/>
    <property type="molecule type" value="Genomic_DNA"/>
</dbReference>
<evidence type="ECO:0000313" key="2">
    <source>
        <dbReference type="EMBL" id="CAD6270800.1"/>
    </source>
</evidence>
<dbReference type="PROSITE" id="PS50188">
    <property type="entry name" value="B302_SPRY"/>
    <property type="match status" value="1"/>
</dbReference>
<dbReference type="CDD" id="cd12872">
    <property type="entry name" value="SPRY_Ash2"/>
    <property type="match status" value="1"/>
</dbReference>
<dbReference type="InterPro" id="IPR001870">
    <property type="entry name" value="B30.2/SPRY"/>
</dbReference>
<organism evidence="2 3">
    <name type="scientific">Miscanthus lutarioriparius</name>
    <dbReference type="NCBI Taxonomy" id="422564"/>
    <lineage>
        <taxon>Eukaryota</taxon>
        <taxon>Viridiplantae</taxon>
        <taxon>Streptophyta</taxon>
        <taxon>Embryophyta</taxon>
        <taxon>Tracheophyta</taxon>
        <taxon>Spermatophyta</taxon>
        <taxon>Magnoliopsida</taxon>
        <taxon>Liliopsida</taxon>
        <taxon>Poales</taxon>
        <taxon>Poaceae</taxon>
        <taxon>PACMAD clade</taxon>
        <taxon>Panicoideae</taxon>
        <taxon>Andropogonodae</taxon>
        <taxon>Andropogoneae</taxon>
        <taxon>Saccharinae</taxon>
        <taxon>Miscanthus</taxon>
    </lineage>
</organism>
<comment type="caution">
    <text evidence="2">The sequence shown here is derived from an EMBL/GenBank/DDBJ whole genome shotgun (WGS) entry which is preliminary data.</text>
</comment>
<protein>
    <recommendedName>
        <fullName evidence="1">B30.2/SPRY domain-containing protein</fullName>
    </recommendedName>
</protein>
<name>A0A811RK59_9POAL</name>
<dbReference type="PANTHER" id="PTHR10598">
    <property type="entry name" value="SET1/ASH2 HISTONE METHYLTRANSFERASE COMPLEX SUBUNIT ASH2"/>
    <property type="match status" value="1"/>
</dbReference>
<accession>A0A811RK59</accession>
<gene>
    <name evidence="2" type="ORF">NCGR_LOCUS54092</name>
</gene>
<dbReference type="InterPro" id="IPR013320">
    <property type="entry name" value="ConA-like_dom_sf"/>
</dbReference>
<dbReference type="Proteomes" id="UP000604825">
    <property type="component" value="Unassembled WGS sequence"/>
</dbReference>
<keyword evidence="3" id="KW-1185">Reference proteome</keyword>
<evidence type="ECO:0000313" key="3">
    <source>
        <dbReference type="Proteomes" id="UP000604825"/>
    </source>
</evidence>
<dbReference type="PANTHER" id="PTHR10598:SF0">
    <property type="entry name" value="SET1_ASH2 HISTONE METHYLTRANSFERASE COMPLEX SUBUNIT ASH2"/>
    <property type="match status" value="1"/>
</dbReference>
<dbReference type="GO" id="GO:0000976">
    <property type="term" value="F:transcription cis-regulatory region binding"/>
    <property type="evidence" value="ECO:0007669"/>
    <property type="project" value="TreeGrafter"/>
</dbReference>
<dbReference type="InterPro" id="IPR037353">
    <property type="entry name" value="ASH2"/>
</dbReference>
<dbReference type="InterPro" id="IPR043136">
    <property type="entry name" value="B30.2/SPRY_sf"/>
</dbReference>
<proteinExistence type="predicted"/>
<dbReference type="OrthoDB" id="10266026at2759"/>
<reference evidence="2" key="1">
    <citation type="submission" date="2020-10" db="EMBL/GenBank/DDBJ databases">
        <authorList>
            <person name="Han B."/>
            <person name="Lu T."/>
            <person name="Zhao Q."/>
            <person name="Huang X."/>
            <person name="Zhao Y."/>
        </authorList>
    </citation>
    <scope>NUCLEOTIDE SEQUENCE</scope>
</reference>
<dbReference type="GO" id="GO:0048188">
    <property type="term" value="C:Set1C/COMPASS complex"/>
    <property type="evidence" value="ECO:0007669"/>
    <property type="project" value="InterPro"/>
</dbReference>
<sequence>MLLSRVFKSERILLSADRLTATSSKGYRMVRATHGIAARAWYFEVKVMHLGSTSHTGLGDNYGDEGYGEGDVLGFYISLPDGERYEPQVNMNNKGKPFLVQGQDALAHVPGSKICYFKNGMCQGLAFEDILGGRYYPAASLYTMPNESNCVVKFNFGPNFNFFPQDFGGLPIPQPMSEVPRQALR</sequence>
<dbReference type="SUPFAM" id="SSF49899">
    <property type="entry name" value="Concanavalin A-like lectins/glucanases"/>
    <property type="match status" value="1"/>
</dbReference>
<feature type="domain" description="B30.2/SPRY" evidence="1">
    <location>
        <begin position="1"/>
        <end position="161"/>
    </location>
</feature>
<dbReference type="AlphaFoldDB" id="A0A811RK59"/>